<dbReference type="RefSeq" id="WP_271998348.1">
    <property type="nucleotide sequence ID" value="NZ_JAQNDN010000005.1"/>
</dbReference>
<proteinExistence type="predicted"/>
<organism evidence="1 2">
    <name type="scientific">Nannocystis radixulma</name>
    <dbReference type="NCBI Taxonomy" id="2995305"/>
    <lineage>
        <taxon>Bacteria</taxon>
        <taxon>Pseudomonadati</taxon>
        <taxon>Myxococcota</taxon>
        <taxon>Polyangia</taxon>
        <taxon>Nannocystales</taxon>
        <taxon>Nannocystaceae</taxon>
        <taxon>Nannocystis</taxon>
    </lineage>
</organism>
<gene>
    <name evidence="1" type="ORF">POL58_13820</name>
</gene>
<protein>
    <submittedName>
        <fullName evidence="1">Uncharacterized protein</fullName>
    </submittedName>
</protein>
<keyword evidence="2" id="KW-1185">Reference proteome</keyword>
<evidence type="ECO:0000313" key="2">
    <source>
        <dbReference type="Proteomes" id="UP001217838"/>
    </source>
</evidence>
<comment type="caution">
    <text evidence="1">The sequence shown here is derived from an EMBL/GenBank/DDBJ whole genome shotgun (WGS) entry which is preliminary data.</text>
</comment>
<evidence type="ECO:0000313" key="1">
    <source>
        <dbReference type="EMBL" id="MDC0668827.1"/>
    </source>
</evidence>
<dbReference type="EMBL" id="JAQNDN010000005">
    <property type="protein sequence ID" value="MDC0668827.1"/>
    <property type="molecule type" value="Genomic_DNA"/>
</dbReference>
<name>A0ABT5B6W7_9BACT</name>
<dbReference type="Proteomes" id="UP001217838">
    <property type="component" value="Unassembled WGS sequence"/>
</dbReference>
<sequence length="178" mass="18799">MHHHIVGSILTLTLAAPPDAYDLAAPSTTECTFEFEEDRWVESVVLPGGGEIETIEAESSMTINFYLDGRKVLSVAERDGDIDSRTTEYGLALAPERAAEFHSELKAAMPSLMSTDRCPGVSRSKVDEKFKCDLLAVGAGILGALACGGLCGGGIGGSVKAVCNWIVDKACEKNSEGC</sequence>
<accession>A0ABT5B6W7</accession>
<reference evidence="1 2" key="1">
    <citation type="submission" date="2022-11" db="EMBL/GenBank/DDBJ databases">
        <title>Minimal conservation of predation-associated metabolite biosynthetic gene clusters underscores biosynthetic potential of Myxococcota including descriptions for ten novel species: Archangium lansinium sp. nov., Myxococcus landrumus sp. nov., Nannocystis bai.</title>
        <authorList>
            <person name="Ahearne A."/>
            <person name="Stevens C."/>
            <person name="Dowd S."/>
        </authorList>
    </citation>
    <scope>NUCLEOTIDE SEQUENCE [LARGE SCALE GENOMIC DNA]</scope>
    <source>
        <strain evidence="1 2">NCELM</strain>
    </source>
</reference>